<protein>
    <recommendedName>
        <fullName evidence="3">HicB family protein</fullName>
    </recommendedName>
</protein>
<dbReference type="InterPro" id="IPR035069">
    <property type="entry name" value="TTHA1013/TTHA0281-like"/>
</dbReference>
<dbReference type="Proteomes" id="UP000231034">
    <property type="component" value="Unassembled WGS sequence"/>
</dbReference>
<evidence type="ECO:0000313" key="2">
    <source>
        <dbReference type="Proteomes" id="UP000231034"/>
    </source>
</evidence>
<dbReference type="SUPFAM" id="SSF143100">
    <property type="entry name" value="TTHA1013/TTHA0281-like"/>
    <property type="match status" value="1"/>
</dbReference>
<dbReference type="AlphaFoldDB" id="A0A2M7Z4F6"/>
<sequence length="112" mass="13694">MRNTKKQGKFTLFVYPEEPNHWIGICDEFDLLQEGKTLFEAMERIKGASIGYLRTVIKFNMDDDLLNKRAPKEHWKKFRNFLKAEEKRRYWERQLRQILSYPEILKEERLNV</sequence>
<gene>
    <name evidence="1" type="ORF">CO145_02550</name>
</gene>
<comment type="caution">
    <text evidence="1">The sequence shown here is derived from an EMBL/GenBank/DDBJ whole genome shotgun (WGS) entry which is preliminary data.</text>
</comment>
<reference evidence="2" key="1">
    <citation type="submission" date="2017-09" db="EMBL/GenBank/DDBJ databases">
        <title>Depth-based differentiation of microbial function through sediment-hosted aquifers and enrichment of novel symbionts in the deep terrestrial subsurface.</title>
        <authorList>
            <person name="Probst A.J."/>
            <person name="Ladd B."/>
            <person name="Jarett J.K."/>
            <person name="Geller-Mcgrath D.E."/>
            <person name="Sieber C.M.K."/>
            <person name="Emerson J.B."/>
            <person name="Anantharaman K."/>
            <person name="Thomas B.C."/>
            <person name="Malmstrom R."/>
            <person name="Stieglmeier M."/>
            <person name="Klingl A."/>
            <person name="Woyke T."/>
            <person name="Ryan C.M."/>
            <person name="Banfield J.F."/>
        </authorList>
    </citation>
    <scope>NUCLEOTIDE SEQUENCE [LARGE SCALE GENOMIC DNA]</scope>
</reference>
<evidence type="ECO:0000313" key="1">
    <source>
        <dbReference type="EMBL" id="PJA84058.1"/>
    </source>
</evidence>
<name>A0A2M7Z4F6_9BACT</name>
<proteinExistence type="predicted"/>
<evidence type="ECO:0008006" key="3">
    <source>
        <dbReference type="Google" id="ProtNLM"/>
    </source>
</evidence>
<organism evidence="1 2">
    <name type="scientific">Candidatus Nealsonbacteria bacterium CG_4_9_14_3_um_filter_37_13</name>
    <dbReference type="NCBI Taxonomy" id="1974695"/>
    <lineage>
        <taxon>Bacteria</taxon>
        <taxon>Candidatus Nealsoniibacteriota</taxon>
    </lineage>
</organism>
<accession>A0A2M7Z4F6</accession>
<dbReference type="EMBL" id="PFVR01000092">
    <property type="protein sequence ID" value="PJA84058.1"/>
    <property type="molecule type" value="Genomic_DNA"/>
</dbReference>